<dbReference type="EnsemblPlants" id="AVESA.00010b.r2.2CG0277450.1">
    <property type="protein sequence ID" value="AVESA.00010b.r2.2CG0277450.1.CDS"/>
    <property type="gene ID" value="AVESA.00010b.r2.2CG0277450"/>
</dbReference>
<name>A0ACD5UNJ7_AVESA</name>
<protein>
    <submittedName>
        <fullName evidence="1">Uncharacterized protein</fullName>
    </submittedName>
</protein>
<accession>A0ACD5UNJ7</accession>
<proteinExistence type="predicted"/>
<reference evidence="1" key="2">
    <citation type="submission" date="2025-09" db="UniProtKB">
        <authorList>
            <consortium name="EnsemblPlants"/>
        </authorList>
    </citation>
    <scope>IDENTIFICATION</scope>
</reference>
<organism evidence="1 2">
    <name type="scientific">Avena sativa</name>
    <name type="common">Oat</name>
    <dbReference type="NCBI Taxonomy" id="4498"/>
    <lineage>
        <taxon>Eukaryota</taxon>
        <taxon>Viridiplantae</taxon>
        <taxon>Streptophyta</taxon>
        <taxon>Embryophyta</taxon>
        <taxon>Tracheophyta</taxon>
        <taxon>Spermatophyta</taxon>
        <taxon>Magnoliopsida</taxon>
        <taxon>Liliopsida</taxon>
        <taxon>Poales</taxon>
        <taxon>Poaceae</taxon>
        <taxon>BOP clade</taxon>
        <taxon>Pooideae</taxon>
        <taxon>Poodae</taxon>
        <taxon>Poeae</taxon>
        <taxon>Poeae Chloroplast Group 1 (Aveneae type)</taxon>
        <taxon>Aveninae</taxon>
        <taxon>Avena</taxon>
    </lineage>
</organism>
<sequence length="125" mass="14741">MHALSLDIDIDLIRCFPCLENMYIQKCSIWGNLKHRNLVRCLDIRLRTIVLDNYEDIDSTVKFVTFFVLNAEVLESITVHVARSCAKITAEHQGKFQLEKRASRGAQLHFRTDRFRKHVWDIMHL</sequence>
<evidence type="ECO:0000313" key="2">
    <source>
        <dbReference type="Proteomes" id="UP001732700"/>
    </source>
</evidence>
<evidence type="ECO:0000313" key="1">
    <source>
        <dbReference type="EnsemblPlants" id="AVESA.00010b.r2.2CG0277450.1.CDS"/>
    </source>
</evidence>
<reference evidence="1" key="1">
    <citation type="submission" date="2021-05" db="EMBL/GenBank/DDBJ databases">
        <authorList>
            <person name="Scholz U."/>
            <person name="Mascher M."/>
            <person name="Fiebig A."/>
        </authorList>
    </citation>
    <scope>NUCLEOTIDE SEQUENCE [LARGE SCALE GENOMIC DNA]</scope>
</reference>
<keyword evidence="2" id="KW-1185">Reference proteome</keyword>
<dbReference type="Proteomes" id="UP001732700">
    <property type="component" value="Chromosome 2C"/>
</dbReference>